<dbReference type="GO" id="GO:0006508">
    <property type="term" value="P:proteolysis"/>
    <property type="evidence" value="ECO:0007669"/>
    <property type="project" value="InterPro"/>
</dbReference>
<evidence type="ECO:0000256" key="2">
    <source>
        <dbReference type="ARBA" id="ARBA00022692"/>
    </source>
</evidence>
<organism evidence="6 7">
    <name type="scientific">Rarobacter incanus</name>
    <dbReference type="NCBI Taxonomy" id="153494"/>
    <lineage>
        <taxon>Bacteria</taxon>
        <taxon>Bacillati</taxon>
        <taxon>Actinomycetota</taxon>
        <taxon>Actinomycetes</taxon>
        <taxon>Micrococcales</taxon>
        <taxon>Rarobacteraceae</taxon>
        <taxon>Rarobacter</taxon>
    </lineage>
</organism>
<evidence type="ECO:0000256" key="5">
    <source>
        <dbReference type="SAM" id="Phobius"/>
    </source>
</evidence>
<dbReference type="GO" id="GO:0004252">
    <property type="term" value="F:serine-type endopeptidase activity"/>
    <property type="evidence" value="ECO:0007669"/>
    <property type="project" value="InterPro"/>
</dbReference>
<feature type="transmembrane region" description="Helical" evidence="5">
    <location>
        <begin position="61"/>
        <end position="81"/>
    </location>
</feature>
<evidence type="ECO:0000313" key="6">
    <source>
        <dbReference type="EMBL" id="TQK77278.1"/>
    </source>
</evidence>
<protein>
    <submittedName>
        <fullName evidence="6">Colicin V production protein</fullName>
    </submittedName>
</protein>
<reference evidence="6 7" key="1">
    <citation type="submission" date="2019-06" db="EMBL/GenBank/DDBJ databases">
        <title>Sequencing the genomes of 1000 actinobacteria strains.</title>
        <authorList>
            <person name="Klenk H.-P."/>
        </authorList>
    </citation>
    <scope>NUCLEOTIDE SEQUENCE [LARGE SCALE GENOMIC DNA]</scope>
    <source>
        <strain evidence="6 7">DSM 10596</strain>
    </source>
</reference>
<dbReference type="PRINTS" id="PR00834">
    <property type="entry name" value="PROTEASES2C"/>
</dbReference>
<dbReference type="GO" id="GO:0016020">
    <property type="term" value="C:membrane"/>
    <property type="evidence" value="ECO:0007669"/>
    <property type="project" value="UniProtKB-SubCell"/>
</dbReference>
<dbReference type="InterPro" id="IPR009003">
    <property type="entry name" value="Peptidase_S1_PA"/>
</dbReference>
<dbReference type="InterPro" id="IPR001940">
    <property type="entry name" value="Peptidase_S1C"/>
</dbReference>
<evidence type="ECO:0000313" key="7">
    <source>
        <dbReference type="Proteomes" id="UP000316181"/>
    </source>
</evidence>
<keyword evidence="7" id="KW-1185">Reference proteome</keyword>
<comment type="subcellular location">
    <subcellularLocation>
        <location evidence="1">Membrane</location>
        <topology evidence="1">Multi-pass membrane protein</topology>
    </subcellularLocation>
</comment>
<dbReference type="Pfam" id="PF13365">
    <property type="entry name" value="Trypsin_2"/>
    <property type="match status" value="1"/>
</dbReference>
<dbReference type="SUPFAM" id="SSF50494">
    <property type="entry name" value="Trypsin-like serine proteases"/>
    <property type="match status" value="1"/>
</dbReference>
<dbReference type="InterPro" id="IPR047680">
    <property type="entry name" value="MarP-like"/>
</dbReference>
<proteinExistence type="predicted"/>
<feature type="transmembrane region" description="Helical" evidence="5">
    <location>
        <begin position="31"/>
        <end position="49"/>
    </location>
</feature>
<sequence length="390" mass="38864">MSGTDIALIAGLVIAFVAGARRGLLGTLAMVCGFIVGAILAGFAIPWATGQLPSQHWRVPIAVALALFLPIGGARLGGYLGTAARANADGTRLGPFDRMAGATLSAAGLGLVYSLVASLLVSLGIPGLSTAAASSQVVGAIERIIPAPAQRLIAAARASEVPSAIASIGDIFGLGDQPAVPTFATQTPQIRTALESVAAISGAAVACGITSSGSGFFVDASHVMTNAHVVAGVNKPIIQAPGGYASSGIVVYFDEGSDVAIIKVKDEGPRPLALVPNMAKGSRALVAGYPYGGPLSVGNAIVTYVGKGAFQTQDGKTTPRRQMYAMAADIEPGNSGGPVLTESGEVAGMVFAASTTAKNLGYALSASEIEPAMNKASSLSAAVPTGSCQS</sequence>
<evidence type="ECO:0000256" key="3">
    <source>
        <dbReference type="ARBA" id="ARBA00022989"/>
    </source>
</evidence>
<dbReference type="InterPro" id="IPR003825">
    <property type="entry name" value="Colicin-V_CvpA"/>
</dbReference>
<comment type="caution">
    <text evidence="6">The sequence shown here is derived from an EMBL/GenBank/DDBJ whole genome shotgun (WGS) entry which is preliminary data.</text>
</comment>
<dbReference type="Gene3D" id="2.40.10.10">
    <property type="entry name" value="Trypsin-like serine proteases"/>
    <property type="match status" value="2"/>
</dbReference>
<evidence type="ECO:0000256" key="1">
    <source>
        <dbReference type="ARBA" id="ARBA00004141"/>
    </source>
</evidence>
<name>A0A542SRS0_9MICO</name>
<dbReference type="PANTHER" id="PTHR43019:SF23">
    <property type="entry name" value="PROTEASE DO-LIKE 5, CHLOROPLASTIC"/>
    <property type="match status" value="1"/>
</dbReference>
<keyword evidence="3 5" id="KW-1133">Transmembrane helix</keyword>
<dbReference type="NCBIfam" id="NF033740">
    <property type="entry name" value="MarP_fam_protase"/>
    <property type="match status" value="1"/>
</dbReference>
<dbReference type="AlphaFoldDB" id="A0A542SRS0"/>
<dbReference type="Proteomes" id="UP000316181">
    <property type="component" value="Unassembled WGS sequence"/>
</dbReference>
<dbReference type="OrthoDB" id="9766361at2"/>
<accession>A0A542SRS0</accession>
<dbReference type="GO" id="GO:0009403">
    <property type="term" value="P:toxin biosynthetic process"/>
    <property type="evidence" value="ECO:0007669"/>
    <property type="project" value="InterPro"/>
</dbReference>
<feature type="transmembrane region" description="Helical" evidence="5">
    <location>
        <begin position="102"/>
        <end position="125"/>
    </location>
</feature>
<dbReference type="PANTHER" id="PTHR43019">
    <property type="entry name" value="SERINE ENDOPROTEASE DEGS"/>
    <property type="match status" value="1"/>
</dbReference>
<dbReference type="RefSeq" id="WP_142113143.1">
    <property type="nucleotide sequence ID" value="NZ_BAAATB010000006.1"/>
</dbReference>
<evidence type="ECO:0000256" key="4">
    <source>
        <dbReference type="ARBA" id="ARBA00023136"/>
    </source>
</evidence>
<gene>
    <name evidence="6" type="ORF">FB389_1997</name>
</gene>
<keyword evidence="4 5" id="KW-0472">Membrane</keyword>
<dbReference type="Pfam" id="PF02674">
    <property type="entry name" value="Colicin_V"/>
    <property type="match status" value="1"/>
</dbReference>
<dbReference type="InterPro" id="IPR043504">
    <property type="entry name" value="Peptidase_S1_PA_chymotrypsin"/>
</dbReference>
<keyword evidence="2 5" id="KW-0812">Transmembrane</keyword>
<dbReference type="EMBL" id="VFNV01000001">
    <property type="protein sequence ID" value="TQK77278.1"/>
    <property type="molecule type" value="Genomic_DNA"/>
</dbReference>